<gene>
    <name evidence="1" type="ORF">QBC33DRAFT_548619</name>
</gene>
<name>A0AAJ0FIX6_9PEZI</name>
<evidence type="ECO:0000313" key="1">
    <source>
        <dbReference type="EMBL" id="KAK1763784.1"/>
    </source>
</evidence>
<sequence>MTTRVTTTPRPTGDCVTRRLLVFPWAASKQRRRPAFIDVCRESRRVALLCGALPDLWLDVRHQVPRPVWFRFGVDIVFMPNLDENIYQLQPPLENPHHLARIRHLAVDWAFFHCGRWEPDSDEYRGPKLVCTSRSPPPAKDSPYALLSWLPDAHSHAAHVASSQAPGSKANAISMLLSGLNG</sequence>
<dbReference type="Proteomes" id="UP001244011">
    <property type="component" value="Unassembled WGS sequence"/>
</dbReference>
<accession>A0AAJ0FIX6</accession>
<reference evidence="1" key="1">
    <citation type="submission" date="2023-06" db="EMBL/GenBank/DDBJ databases">
        <title>Genome-scale phylogeny and comparative genomics of the fungal order Sordariales.</title>
        <authorList>
            <consortium name="Lawrence Berkeley National Laboratory"/>
            <person name="Hensen N."/>
            <person name="Bonometti L."/>
            <person name="Westerberg I."/>
            <person name="Brannstrom I.O."/>
            <person name="Guillou S."/>
            <person name="Cros-Aarteil S."/>
            <person name="Calhoun S."/>
            <person name="Haridas S."/>
            <person name="Kuo A."/>
            <person name="Mondo S."/>
            <person name="Pangilinan J."/>
            <person name="Riley R."/>
            <person name="Labutti K."/>
            <person name="Andreopoulos B."/>
            <person name="Lipzen A."/>
            <person name="Chen C."/>
            <person name="Yanf M."/>
            <person name="Daum C."/>
            <person name="Ng V."/>
            <person name="Clum A."/>
            <person name="Steindorff A."/>
            <person name="Ohm R."/>
            <person name="Martin F."/>
            <person name="Silar P."/>
            <person name="Natvig D."/>
            <person name="Lalanne C."/>
            <person name="Gautier V."/>
            <person name="Ament-Velasquez S.L."/>
            <person name="Kruys A."/>
            <person name="Hutchinson M.I."/>
            <person name="Powell A.J."/>
            <person name="Barry K."/>
            <person name="Miller A.N."/>
            <person name="Grigoriev I.V."/>
            <person name="Debuchy R."/>
            <person name="Gladieux P."/>
            <person name="Thoren M.H."/>
            <person name="Johannesson H."/>
        </authorList>
    </citation>
    <scope>NUCLEOTIDE SEQUENCE</scope>
    <source>
        <strain evidence="1">8032-3</strain>
    </source>
</reference>
<organism evidence="1 2">
    <name type="scientific">Phialemonium atrogriseum</name>
    <dbReference type="NCBI Taxonomy" id="1093897"/>
    <lineage>
        <taxon>Eukaryota</taxon>
        <taxon>Fungi</taxon>
        <taxon>Dikarya</taxon>
        <taxon>Ascomycota</taxon>
        <taxon>Pezizomycotina</taxon>
        <taxon>Sordariomycetes</taxon>
        <taxon>Sordariomycetidae</taxon>
        <taxon>Cephalothecales</taxon>
        <taxon>Cephalothecaceae</taxon>
        <taxon>Phialemonium</taxon>
    </lineage>
</organism>
<evidence type="ECO:0000313" key="2">
    <source>
        <dbReference type="Proteomes" id="UP001244011"/>
    </source>
</evidence>
<dbReference type="AlphaFoldDB" id="A0AAJ0FIX6"/>
<dbReference type="RefSeq" id="XP_060279997.1">
    <property type="nucleotide sequence ID" value="XM_060428869.1"/>
</dbReference>
<dbReference type="GeneID" id="85312056"/>
<keyword evidence="2" id="KW-1185">Reference proteome</keyword>
<dbReference type="EMBL" id="MU839024">
    <property type="protein sequence ID" value="KAK1763784.1"/>
    <property type="molecule type" value="Genomic_DNA"/>
</dbReference>
<proteinExistence type="predicted"/>
<comment type="caution">
    <text evidence="1">The sequence shown here is derived from an EMBL/GenBank/DDBJ whole genome shotgun (WGS) entry which is preliminary data.</text>
</comment>
<protein>
    <submittedName>
        <fullName evidence="1">Uncharacterized protein</fullName>
    </submittedName>
</protein>